<dbReference type="SUPFAM" id="SSF52172">
    <property type="entry name" value="CheY-like"/>
    <property type="match status" value="1"/>
</dbReference>
<dbReference type="SMART" id="SM00342">
    <property type="entry name" value="HTH_ARAC"/>
    <property type="match status" value="1"/>
</dbReference>
<evidence type="ECO:0000256" key="3">
    <source>
        <dbReference type="ARBA" id="ARBA00023163"/>
    </source>
</evidence>
<evidence type="ECO:0000259" key="5">
    <source>
        <dbReference type="PROSITE" id="PS01124"/>
    </source>
</evidence>
<keyword evidence="1" id="KW-0805">Transcription regulation</keyword>
<gene>
    <name evidence="7" type="ORF">GCM10010911_00980</name>
</gene>
<evidence type="ECO:0000313" key="8">
    <source>
        <dbReference type="Proteomes" id="UP000612456"/>
    </source>
</evidence>
<dbReference type="PROSITE" id="PS50110">
    <property type="entry name" value="RESPONSE_REGULATORY"/>
    <property type="match status" value="1"/>
</dbReference>
<dbReference type="Gene3D" id="1.10.10.60">
    <property type="entry name" value="Homeodomain-like"/>
    <property type="match status" value="2"/>
</dbReference>
<dbReference type="SMART" id="SM00448">
    <property type="entry name" value="REC"/>
    <property type="match status" value="1"/>
</dbReference>
<dbReference type="PANTHER" id="PTHR43280:SF28">
    <property type="entry name" value="HTH-TYPE TRANSCRIPTIONAL ACTIVATOR RHAS"/>
    <property type="match status" value="1"/>
</dbReference>
<dbReference type="InterPro" id="IPR020449">
    <property type="entry name" value="Tscrpt_reg_AraC-type_HTH"/>
</dbReference>
<evidence type="ECO:0000256" key="4">
    <source>
        <dbReference type="PROSITE-ProRule" id="PRU00169"/>
    </source>
</evidence>
<dbReference type="AlphaFoldDB" id="A0A916YII7"/>
<dbReference type="Pfam" id="PF00072">
    <property type="entry name" value="Response_reg"/>
    <property type="match status" value="1"/>
</dbReference>
<dbReference type="GO" id="GO:0000160">
    <property type="term" value="P:phosphorelay signal transduction system"/>
    <property type="evidence" value="ECO:0007669"/>
    <property type="project" value="InterPro"/>
</dbReference>
<keyword evidence="3" id="KW-0804">Transcription</keyword>
<keyword evidence="8" id="KW-1185">Reference proteome</keyword>
<feature type="modified residue" description="4-aspartylphosphate" evidence="4">
    <location>
        <position position="55"/>
    </location>
</feature>
<dbReference type="EMBL" id="BMHP01000001">
    <property type="protein sequence ID" value="GGD47266.1"/>
    <property type="molecule type" value="Genomic_DNA"/>
</dbReference>
<dbReference type="PRINTS" id="PR00032">
    <property type="entry name" value="HTHARAC"/>
</dbReference>
<dbReference type="InterPro" id="IPR011006">
    <property type="entry name" value="CheY-like_superfamily"/>
</dbReference>
<feature type="domain" description="Response regulatory" evidence="6">
    <location>
        <begin position="3"/>
        <end position="120"/>
    </location>
</feature>
<feature type="domain" description="HTH araC/xylS-type" evidence="5">
    <location>
        <begin position="450"/>
        <end position="548"/>
    </location>
</feature>
<reference evidence="7" key="1">
    <citation type="journal article" date="2014" name="Int. J. Syst. Evol. Microbiol.">
        <title>Complete genome sequence of Corynebacterium casei LMG S-19264T (=DSM 44701T), isolated from a smear-ripened cheese.</title>
        <authorList>
            <consortium name="US DOE Joint Genome Institute (JGI-PGF)"/>
            <person name="Walter F."/>
            <person name="Albersmeier A."/>
            <person name="Kalinowski J."/>
            <person name="Ruckert C."/>
        </authorList>
    </citation>
    <scope>NUCLEOTIDE SEQUENCE</scope>
    <source>
        <strain evidence="7">CGMCC 1.15178</strain>
    </source>
</reference>
<name>A0A916YII7_9BACL</name>
<evidence type="ECO:0000256" key="1">
    <source>
        <dbReference type="ARBA" id="ARBA00023015"/>
    </source>
</evidence>
<organism evidence="7 8">
    <name type="scientific">Paenibacillus nasutitermitis</name>
    <dbReference type="NCBI Taxonomy" id="1652958"/>
    <lineage>
        <taxon>Bacteria</taxon>
        <taxon>Bacillati</taxon>
        <taxon>Bacillota</taxon>
        <taxon>Bacilli</taxon>
        <taxon>Bacillales</taxon>
        <taxon>Paenibacillaceae</taxon>
        <taxon>Paenibacillus</taxon>
    </lineage>
</organism>
<accession>A0A916YII7</accession>
<dbReference type="PROSITE" id="PS01124">
    <property type="entry name" value="HTH_ARAC_FAMILY_2"/>
    <property type="match status" value="1"/>
</dbReference>
<dbReference type="Pfam" id="PF12833">
    <property type="entry name" value="HTH_18"/>
    <property type="match status" value="1"/>
</dbReference>
<dbReference type="InterPro" id="IPR018060">
    <property type="entry name" value="HTH_AraC"/>
</dbReference>
<evidence type="ECO:0008006" key="9">
    <source>
        <dbReference type="Google" id="ProtNLM"/>
    </source>
</evidence>
<dbReference type="InterPro" id="IPR009057">
    <property type="entry name" value="Homeodomain-like_sf"/>
</dbReference>
<dbReference type="RefSeq" id="WP_188988093.1">
    <property type="nucleotide sequence ID" value="NZ_BMHP01000001.1"/>
</dbReference>
<evidence type="ECO:0000313" key="7">
    <source>
        <dbReference type="EMBL" id="GGD47266.1"/>
    </source>
</evidence>
<keyword evidence="2" id="KW-0238">DNA-binding</keyword>
<evidence type="ECO:0000256" key="2">
    <source>
        <dbReference type="ARBA" id="ARBA00023125"/>
    </source>
</evidence>
<dbReference type="Proteomes" id="UP000612456">
    <property type="component" value="Unassembled WGS sequence"/>
</dbReference>
<dbReference type="GO" id="GO:0043565">
    <property type="term" value="F:sequence-specific DNA binding"/>
    <property type="evidence" value="ECO:0007669"/>
    <property type="project" value="InterPro"/>
</dbReference>
<sequence length="558" mass="64239">MYRLLIVDDEPIIVESLLDLFERKAGLELEVYGVCASTDALDMLERTKIDIVLTDIRMPGLSGIELHREIIGRWPWCKVIFLSGYNDFEFIQEVMRNGGVDYLLKSEGSDAIVCAVQKAMQALTDAIEVENLIERSMKQTQKIQPFLQKELLWRLTQSDAHSLHSIGEQFRELNIPLKAEEPVLLVIGRIDEWREGTSAFDKALYLFAVQNIADEYMGATIRQVSFEFEEKSKIAWLIQLNHDLIHPGGELEARQRTLSFVKGAAEMIQHACDNLLTMKLSFAVGTTYREWHELSDLFEHLRLLMSRGLGLGHELLLLEQKSSEVAVDTYDRELRNQMKKIALIQTLLENGQKEQFFAEYVALMKVAAAGSETMDGIRTEIYFTLVSIFLSYVNRWKVRDEIGDAVNLGKMTLLDWNHWPEITDYFSQLAEAIFEWKSSGQDFQEMDVISQVQHYVLHNLAGDLSLNRIAEMVGHNPSYLSRLYKRITGEGISEFIMAVRIKKTQELLRENKLKISEISKAVGFLSEQSFYRFFRKVTNLTPQEYRDQDSKSTDASRM</sequence>
<dbReference type="SUPFAM" id="SSF46689">
    <property type="entry name" value="Homeodomain-like"/>
    <property type="match status" value="2"/>
</dbReference>
<comment type="caution">
    <text evidence="7">The sequence shown here is derived from an EMBL/GenBank/DDBJ whole genome shotgun (WGS) entry which is preliminary data.</text>
</comment>
<evidence type="ECO:0000259" key="6">
    <source>
        <dbReference type="PROSITE" id="PS50110"/>
    </source>
</evidence>
<dbReference type="CDD" id="cd17536">
    <property type="entry name" value="REC_YesN-like"/>
    <property type="match status" value="1"/>
</dbReference>
<dbReference type="InterPro" id="IPR001789">
    <property type="entry name" value="Sig_transdc_resp-reg_receiver"/>
</dbReference>
<reference evidence="7" key="2">
    <citation type="submission" date="2020-09" db="EMBL/GenBank/DDBJ databases">
        <authorList>
            <person name="Sun Q."/>
            <person name="Zhou Y."/>
        </authorList>
    </citation>
    <scope>NUCLEOTIDE SEQUENCE</scope>
    <source>
        <strain evidence="7">CGMCC 1.15178</strain>
    </source>
</reference>
<protein>
    <recommendedName>
        <fullName evidence="9">Two-component system, response regulator YesN</fullName>
    </recommendedName>
</protein>
<dbReference type="PANTHER" id="PTHR43280">
    <property type="entry name" value="ARAC-FAMILY TRANSCRIPTIONAL REGULATOR"/>
    <property type="match status" value="1"/>
</dbReference>
<dbReference type="GO" id="GO:0003700">
    <property type="term" value="F:DNA-binding transcription factor activity"/>
    <property type="evidence" value="ECO:0007669"/>
    <property type="project" value="InterPro"/>
</dbReference>
<dbReference type="Gene3D" id="3.40.50.2300">
    <property type="match status" value="1"/>
</dbReference>
<proteinExistence type="predicted"/>
<keyword evidence="4" id="KW-0597">Phosphoprotein</keyword>